<organism evidence="2 3">
    <name type="scientific">Zygotorulaspora mrakii</name>
    <name type="common">Zygosaccharomyces mrakii</name>
    <dbReference type="NCBI Taxonomy" id="42260"/>
    <lineage>
        <taxon>Eukaryota</taxon>
        <taxon>Fungi</taxon>
        <taxon>Dikarya</taxon>
        <taxon>Ascomycota</taxon>
        <taxon>Saccharomycotina</taxon>
        <taxon>Saccharomycetes</taxon>
        <taxon>Saccharomycetales</taxon>
        <taxon>Saccharomycetaceae</taxon>
        <taxon>Zygotorulaspora</taxon>
    </lineage>
</organism>
<protein>
    <recommendedName>
        <fullName evidence="4">Meiotic recombination protein REC114</fullName>
    </recommendedName>
</protein>
<proteinExistence type="predicted"/>
<dbReference type="OrthoDB" id="4036344at2759"/>
<dbReference type="KEGG" id="zmk:HG535_0D00830"/>
<keyword evidence="3" id="KW-1185">Reference proteome</keyword>
<evidence type="ECO:0000313" key="3">
    <source>
        <dbReference type="Proteomes" id="UP000509704"/>
    </source>
</evidence>
<name>A0A7H9B1R8_ZYGMR</name>
<evidence type="ECO:0008006" key="4">
    <source>
        <dbReference type="Google" id="ProtNLM"/>
    </source>
</evidence>
<evidence type="ECO:0000256" key="1">
    <source>
        <dbReference type="SAM" id="MobiDB-lite"/>
    </source>
</evidence>
<gene>
    <name evidence="2" type="ORF">HG535_0D00830</name>
</gene>
<dbReference type="GeneID" id="59236100"/>
<dbReference type="Proteomes" id="UP000509704">
    <property type="component" value="Chromosome 4"/>
</dbReference>
<dbReference type="AlphaFoldDB" id="A0A7H9B1R8"/>
<evidence type="ECO:0000313" key="2">
    <source>
        <dbReference type="EMBL" id="QLG72376.1"/>
    </source>
</evidence>
<reference evidence="2 3" key="1">
    <citation type="submission" date="2020-07" db="EMBL/GenBank/DDBJ databases">
        <title>The yeast mating-type switching endonuclease HO is a domesticated member of an unorthodox homing genetic element family.</title>
        <authorList>
            <person name="Coughlan A.Y."/>
            <person name="Lombardi L."/>
            <person name="Braun-Galleani S."/>
            <person name="Martos A.R."/>
            <person name="Galeote V."/>
            <person name="Bigey F."/>
            <person name="Dequin S."/>
            <person name="Byrne K.P."/>
            <person name="Wolfe K.H."/>
        </authorList>
    </citation>
    <scope>NUCLEOTIDE SEQUENCE [LARGE SCALE GENOMIC DNA]</scope>
    <source>
        <strain evidence="2 3">NRRL Y-6702</strain>
    </source>
</reference>
<dbReference type="EMBL" id="CP058607">
    <property type="protein sequence ID" value="QLG72376.1"/>
    <property type="molecule type" value="Genomic_DNA"/>
</dbReference>
<dbReference type="RefSeq" id="XP_037144104.1">
    <property type="nucleotide sequence ID" value="XM_037288209.1"/>
</dbReference>
<sequence>MKEYFSMQVKTYSAYAKLAQAPFGFQMPCKPTDAKAWYHIPTGNIKFAIFEAESGCLIIKVEKDGIIMEIASVDIFGSDKYIQFSARSPSISCKYIVRQGINLFIKRFQIAFHDEKDFAKTCSTLSYLRFVVKNARPSIPLNNAVHNSQLPSDMREKLPYKSNQFSQTTQIYQTPSILPCEDERKDLNDALNPISSQQALLYDSFSQNSEQYQTIQGIVGTTEAGHTNVTLSAKQSISRCLEPAGTDNGTDLGVTLVDEPSDKEIPGLKSKMEAALSTRQSEDHYEPTEVPDEPENTRFLPAYTTKGLGKSIESALPTASANPTLPVSEPNATRQPIVPAQCEKKEIRPGERLHKESMEKPIEQSLGKTNPIMARTEVKKGLPKVSITKRIIAQKMKDENFMKWVKKVESSMLEMSKTEKEKYNTKS</sequence>
<accession>A0A7H9B1R8</accession>
<dbReference type="InterPro" id="IPR004354">
    <property type="entry name" value="Meiotic_Rec114"/>
</dbReference>
<feature type="region of interest" description="Disordered" evidence="1">
    <location>
        <begin position="274"/>
        <end position="298"/>
    </location>
</feature>
<dbReference type="GO" id="GO:0007131">
    <property type="term" value="P:reciprocal meiotic recombination"/>
    <property type="evidence" value="ECO:0007669"/>
    <property type="project" value="InterPro"/>
</dbReference>
<dbReference type="PRINTS" id="PR01548">
    <property type="entry name" value="MEIOTICR114"/>
</dbReference>
<dbReference type="Pfam" id="PF03525">
    <property type="entry name" value="Meiotic_rec114"/>
    <property type="match status" value="1"/>
</dbReference>